<dbReference type="InterPro" id="IPR024372">
    <property type="entry name" value="Ecm29_N"/>
</dbReference>
<accession>A0AAV5QV57</accession>
<dbReference type="GO" id="GO:0043248">
    <property type="term" value="P:proteasome assembly"/>
    <property type="evidence" value="ECO:0007669"/>
    <property type="project" value="InterPro"/>
</dbReference>
<dbReference type="PANTHER" id="PTHR23346:SF19">
    <property type="entry name" value="PROTEASOME ADAPTER AND SCAFFOLD PROTEIN ECM29"/>
    <property type="match status" value="1"/>
</dbReference>
<reference evidence="8 9" key="1">
    <citation type="journal article" date="2023" name="Elife">
        <title>Identification of key yeast species and microbe-microbe interactions impacting larval growth of Drosophila in the wild.</title>
        <authorList>
            <person name="Mure A."/>
            <person name="Sugiura Y."/>
            <person name="Maeda R."/>
            <person name="Honda K."/>
            <person name="Sakurai N."/>
            <person name="Takahashi Y."/>
            <person name="Watada M."/>
            <person name="Katoh T."/>
            <person name="Gotoh A."/>
            <person name="Gotoh Y."/>
            <person name="Taniguchi I."/>
            <person name="Nakamura K."/>
            <person name="Hayashi T."/>
            <person name="Katayama T."/>
            <person name="Uemura T."/>
            <person name="Hattori Y."/>
        </authorList>
    </citation>
    <scope>NUCLEOTIDE SEQUENCE [LARGE SCALE GENOMIC DNA]</scope>
    <source>
        <strain evidence="8 9">SC-9</strain>
    </source>
</reference>
<dbReference type="Pfam" id="PF23731">
    <property type="entry name" value="ARM_ECM29_C"/>
    <property type="match status" value="1"/>
</dbReference>
<evidence type="ECO:0000256" key="4">
    <source>
        <dbReference type="ARBA" id="ARBA00022942"/>
    </source>
</evidence>
<dbReference type="GO" id="GO:0005634">
    <property type="term" value="C:nucleus"/>
    <property type="evidence" value="ECO:0007669"/>
    <property type="project" value="TreeGrafter"/>
</dbReference>
<dbReference type="GeneID" id="90076394"/>
<evidence type="ECO:0000256" key="2">
    <source>
        <dbReference type="ARBA" id="ARBA00022490"/>
    </source>
</evidence>
<name>A0AAV5QV57_9ASCO</name>
<dbReference type="InterPro" id="IPR055443">
    <property type="entry name" value="HEAT_ECM29"/>
</dbReference>
<feature type="compositionally biased region" description="Acidic residues" evidence="5">
    <location>
        <begin position="1844"/>
        <end position="1859"/>
    </location>
</feature>
<dbReference type="PANTHER" id="PTHR23346">
    <property type="entry name" value="TRANSLATIONAL ACTIVATOR GCN1-RELATED"/>
    <property type="match status" value="1"/>
</dbReference>
<dbReference type="RefSeq" id="XP_064855401.1">
    <property type="nucleotide sequence ID" value="XM_064999329.1"/>
</dbReference>
<gene>
    <name evidence="8" type="ORF">DASC09_057450</name>
</gene>
<keyword evidence="4" id="KW-0647">Proteasome</keyword>
<dbReference type="SUPFAM" id="SSF48371">
    <property type="entry name" value="ARM repeat"/>
    <property type="match status" value="3"/>
</dbReference>
<dbReference type="GO" id="GO:0036503">
    <property type="term" value="P:ERAD pathway"/>
    <property type="evidence" value="ECO:0007669"/>
    <property type="project" value="TreeGrafter"/>
</dbReference>
<protein>
    <submittedName>
        <fullName evidence="8">Ecm29 protein</fullName>
    </submittedName>
</protein>
<feature type="domain" description="Proteasome adapter and scaffold protein ECM29 HEAT-repeat" evidence="7">
    <location>
        <begin position="1459"/>
        <end position="1622"/>
    </location>
</feature>
<dbReference type="InterPro" id="IPR011989">
    <property type="entry name" value="ARM-like"/>
</dbReference>
<organism evidence="8 9">
    <name type="scientific">Saccharomycopsis crataegensis</name>
    <dbReference type="NCBI Taxonomy" id="43959"/>
    <lineage>
        <taxon>Eukaryota</taxon>
        <taxon>Fungi</taxon>
        <taxon>Dikarya</taxon>
        <taxon>Ascomycota</taxon>
        <taxon>Saccharomycotina</taxon>
        <taxon>Saccharomycetes</taxon>
        <taxon>Saccharomycopsidaceae</taxon>
        <taxon>Saccharomycopsis</taxon>
    </lineage>
</organism>
<evidence type="ECO:0000313" key="8">
    <source>
        <dbReference type="EMBL" id="GMM38406.1"/>
    </source>
</evidence>
<dbReference type="GO" id="GO:0000502">
    <property type="term" value="C:proteasome complex"/>
    <property type="evidence" value="ECO:0007669"/>
    <property type="project" value="UniProtKB-KW"/>
</dbReference>
<comment type="subcellular location">
    <subcellularLocation>
        <location evidence="1">Cytoplasm</location>
    </subcellularLocation>
</comment>
<evidence type="ECO:0000256" key="3">
    <source>
        <dbReference type="ARBA" id="ARBA00022737"/>
    </source>
</evidence>
<dbReference type="Proteomes" id="UP001360560">
    <property type="component" value="Unassembled WGS sequence"/>
</dbReference>
<keyword evidence="3" id="KW-0677">Repeat</keyword>
<evidence type="ECO:0000313" key="9">
    <source>
        <dbReference type="Proteomes" id="UP001360560"/>
    </source>
</evidence>
<dbReference type="EMBL" id="BTFZ01000020">
    <property type="protein sequence ID" value="GMM38406.1"/>
    <property type="molecule type" value="Genomic_DNA"/>
</dbReference>
<feature type="domain" description="Proteasome component Ecm29 N-terminal" evidence="6">
    <location>
        <begin position="8"/>
        <end position="609"/>
    </location>
</feature>
<keyword evidence="2" id="KW-0963">Cytoplasm</keyword>
<dbReference type="Pfam" id="PF24492">
    <property type="entry name" value="HEAT_ECM29"/>
    <property type="match status" value="1"/>
</dbReference>
<dbReference type="GO" id="GO:0005737">
    <property type="term" value="C:cytoplasm"/>
    <property type="evidence" value="ECO:0007669"/>
    <property type="project" value="UniProtKB-SubCell"/>
</dbReference>
<comment type="caution">
    <text evidence="8">The sequence shown here is derived from an EMBL/GenBank/DDBJ whole genome shotgun (WGS) entry which is preliminary data.</text>
</comment>
<evidence type="ECO:0000256" key="5">
    <source>
        <dbReference type="SAM" id="MobiDB-lite"/>
    </source>
</evidence>
<dbReference type="Gene3D" id="1.25.10.10">
    <property type="entry name" value="Leucine-rich Repeat Variant"/>
    <property type="match status" value="3"/>
</dbReference>
<proteinExistence type="predicted"/>
<dbReference type="Pfam" id="PF13001">
    <property type="entry name" value="ECM29_N"/>
    <property type="match status" value="1"/>
</dbReference>
<feature type="region of interest" description="Disordered" evidence="5">
    <location>
        <begin position="1842"/>
        <end position="1867"/>
    </location>
</feature>
<evidence type="ECO:0000259" key="6">
    <source>
        <dbReference type="Pfam" id="PF13001"/>
    </source>
</evidence>
<evidence type="ECO:0000256" key="1">
    <source>
        <dbReference type="ARBA" id="ARBA00004496"/>
    </source>
</evidence>
<keyword evidence="9" id="KW-1185">Reference proteome</keyword>
<sequence>MDAELNLIDKVELRITLASSNESFEKNLAVFLPPLILKLSSKFREVRTKILKFLGHLMIRINSSEDISLPIEKLLDQAKSPVGLPESGVVDSATIDNFNQVKLYSYLFVCKGLERESDESKFLSYIPLTIECLEKQLGISKLRSSSSNGMVTSRCFNVLLKLFGRIGEKTWKNLQTSKIKISDSLVYNNSGGFTKDFLKLNSNLESCTFILDQFSKLFLLLPTPNTSANNDGPLQFYFCPGLTNDEVKFLTYDAGSTFNYQSLLDLRIKILLFLQLIDFEVFNETQSFEKIESLRFLLLSFAGCDNSSNINSLASSLLRRIPHITSESSLLNNDFLINKCTEYYGGDDSRKPVPVLIQECILSSVFCKSKESLNLPDNVLVEIVTKGFQASSSNTTQGNYHLKLKKSSLVFSKYIANSSTSTKHQFILTITATIMNGILEDGWPRMQVSAANTPAVRLSLITQIRRLQYETLSDLISSDPSLLIHSESDEDLKYLKFFFNSLKGEEPDNISIVQDSLGKLINKFAAKFNELNGITKSELGARLKAFFKDLLARDMDSTILDGDDDIIMANTEHSRSISSSTSAFRYLSLKFINALFDYDDVEARFLNLYGTYAHNRYDVIEVAQKGLNPYWFNINKSSLNIYSSETDGEKTTRELLGMNTIENLNFPTFKKLIKQLKTELLFLQKHPNTSLLIDILYPAFEYLLKILVTESVHNSGKSGTVLTIDEDWDFRTMKALELDDKVRYLLVTYLGGDASSDSIIFYLQMVADCYFSRNNLIDNTKFSRIGEFVINDGSSPINIQSFNQVYTNIARYGNIFNNLISLCSANILSQISYMQGEDPLSANLMMNLISINIKDLKKEKYNKTFFARLIQEQSLGTLAKTIGILISSTSSVFKSDVSNLLQPLTEDVVNDNNFNDFVISRLVIAASILGRSTFTNNTSLDNIVGVEEAVKFLHVFYHKLKQNYDNKNWRHFEASLDALNDLCRYGAININNAEIRDTINNIQSLVELKVKKCDEKSVLSWAYLSLVSQEFNESADKYIQILYDTHISKQVEYLFASGEALTILACGWDSKVLIKSFDIQGYSLPRGRFMNESSESSKLDTVLKTVLKGCANTKPSLRKACCIWLLSLVQYCGHLPVIKANAKEIHVAFMRYLASSDDIVQEAASTGLGLIYEMGDFDLKESLVKGLMKSFTGSASSVKLTAGTISEDTELFEPGILNTPDGSISTYKDILNLATDMGDPSLVYKFMSLTKSSALWASRKGVAFGLSNIMSKSNLENMLQSNDELAKRLVVKLYRYRFDPNENVSRSMNDIWNILVPNSSKIIELNSDAILKELLASIGNREWRTRQATTTAMIDLLQIIPVEKYQNNLEDIWTMAFRSIDDIKESVRESGTKLTKYLSNSLIKSIENSHTSSKNYEKILGKLIPFLIGTKGVLSSVDEVRSFSMKIIIKLCMKAGDSLKPFIPGLVEELLVLMSTLEPQIVNYLALNADKYNLKSSDIDAKRLNSVGHSPVMEAIERMMDLLIDDDLIKEFINKLNSAIKRSVGLPSKVAGSKVIVTLVVKHLPILKESHASVLMKTCTNQLSDRNETVAFAYAYAAGHLCRVAKIKTILNYGNFLKDLYFDYKDDKDRKIAAFGCEAIAKYSTDNFNKVSSFFLPLAFVCQHDDVKEISEIFKTVWTENTGGKSAVKLYIDEIAEIVSTHLQSQQYLIRQVCAKAIAQACILMSGSAIDGKIIGLNDAMVDKLFTILIEACKGRGWKGKEIILDALVTFTENFKSGARSSFPWYEKIEKILLQEAKRRGKNQIQSLKSLGKLVSIFPSTELYNQEIELIRPYFYDSYYENSDSSDDDDEEEEEEEEESSNKKIKTEKQYSKSSAINLQREAVLISLISTLCNSFSIIDSTNGTIPLNLIKAYFTEIAPQVFNLAHVTPTWRTKIAICENTGILIDKIVSHNDEGSLTGKIYLPKEDLRGFYQVIKAQGLGDGDIENVRISAVRITGKMLQVSGNDGFKKQVVSDLQSLHDSDSSSIIKVEVLNVLNL</sequence>
<dbReference type="InterPro" id="IPR016024">
    <property type="entry name" value="ARM-type_fold"/>
</dbReference>
<dbReference type="GO" id="GO:0060090">
    <property type="term" value="F:molecular adaptor activity"/>
    <property type="evidence" value="ECO:0007669"/>
    <property type="project" value="InterPro"/>
</dbReference>
<evidence type="ECO:0000259" key="7">
    <source>
        <dbReference type="Pfam" id="PF24492"/>
    </source>
</evidence>